<proteinExistence type="predicted"/>
<feature type="non-terminal residue" evidence="1">
    <location>
        <position position="189"/>
    </location>
</feature>
<evidence type="ECO:0000313" key="1">
    <source>
        <dbReference type="EMBL" id="NMU81487.1"/>
    </source>
</evidence>
<gene>
    <name evidence="1" type="ORF">HKB16_01180</name>
</gene>
<dbReference type="Proteomes" id="UP000518904">
    <property type="component" value="Unassembled WGS sequence"/>
</dbReference>
<protein>
    <submittedName>
        <fullName evidence="1">Uncharacterized protein</fullName>
    </submittedName>
</protein>
<dbReference type="AlphaFoldDB" id="A0A7Y0XAP6"/>
<evidence type="ECO:0000313" key="2">
    <source>
        <dbReference type="Proteomes" id="UP000518904"/>
    </source>
</evidence>
<reference evidence="1 2" key="1">
    <citation type="submission" date="2020-04" db="EMBL/GenBank/DDBJ databases">
        <title>Whole-genome sequencing of Vibrio spp. from China reveals different genetic environments of blaCTX-M-14 among diverse lineages.</title>
        <authorList>
            <person name="Zheng Z."/>
            <person name="Ye L."/>
            <person name="Chen S."/>
        </authorList>
    </citation>
    <scope>NUCLEOTIDE SEQUENCE [LARGE SCALE GENOMIC DNA]</scope>
    <source>
        <strain evidence="1 2">Vb0551</strain>
    </source>
</reference>
<accession>A0A7Y0XAP6</accession>
<sequence length="189" mass="21602">MAKFKAKRHAERLERLLSAEPTEVFEELLLERWEACCERAGLMVKPDGTPVSLDAFRQHALDIKHGVSVGDYLAKQDDSRHWGVDREMAKGSTKKGKKKGMHPFGFLSRFAETGDGVWSGRWLEYSEAIEGKRRLFWSHGLKERVGLNEKTDEEIAAEQDDHAVIVYQMLDGEWRKARHNVPRVLAAAE</sequence>
<name>A0A7Y0XAP6_VIBPH</name>
<comment type="caution">
    <text evidence="1">The sequence shown here is derived from an EMBL/GenBank/DDBJ whole genome shotgun (WGS) entry which is preliminary data.</text>
</comment>
<organism evidence="1 2">
    <name type="scientific">Vibrio parahaemolyticus</name>
    <dbReference type="NCBI Taxonomy" id="670"/>
    <lineage>
        <taxon>Bacteria</taxon>
        <taxon>Pseudomonadati</taxon>
        <taxon>Pseudomonadota</taxon>
        <taxon>Gammaproteobacteria</taxon>
        <taxon>Vibrionales</taxon>
        <taxon>Vibrionaceae</taxon>
        <taxon>Vibrio</taxon>
    </lineage>
</organism>
<dbReference type="EMBL" id="JABCLB010000122">
    <property type="protein sequence ID" value="NMU81487.1"/>
    <property type="molecule type" value="Genomic_DNA"/>
</dbReference>